<dbReference type="RefSeq" id="WP_144347949.1">
    <property type="nucleotide sequence ID" value="NZ_VMKP01000003.1"/>
</dbReference>
<dbReference type="Gene3D" id="1.10.3130.20">
    <property type="entry name" value="Phycobilisome linker domain"/>
    <property type="match status" value="1"/>
</dbReference>
<evidence type="ECO:0000313" key="2">
    <source>
        <dbReference type="EMBL" id="TVO64322.1"/>
    </source>
</evidence>
<dbReference type="EMBL" id="VMKP01000003">
    <property type="protein sequence ID" value="TVO64322.1"/>
    <property type="molecule type" value="Genomic_DNA"/>
</dbReference>
<dbReference type="Pfam" id="PF13946">
    <property type="entry name" value="DUF4214"/>
    <property type="match status" value="1"/>
</dbReference>
<dbReference type="InterPro" id="IPR011049">
    <property type="entry name" value="Serralysin-like_metalloprot_C"/>
</dbReference>
<reference evidence="2 3" key="1">
    <citation type="submission" date="2019-07" db="EMBL/GenBank/DDBJ databases">
        <title>Reclasification of Spiribacter aquaticus.</title>
        <authorList>
            <person name="Leon M.J."/>
            <person name="Sanchez-Porro C."/>
            <person name="Ventosa A."/>
        </authorList>
    </citation>
    <scope>NUCLEOTIDE SEQUENCE [LARGE SCALE GENOMIC DNA]</scope>
    <source>
        <strain evidence="2 3">SP30</strain>
    </source>
</reference>
<keyword evidence="3" id="KW-1185">Reference proteome</keyword>
<evidence type="ECO:0000313" key="3">
    <source>
        <dbReference type="Proteomes" id="UP000316688"/>
    </source>
</evidence>
<gene>
    <name evidence="2" type="ORF">FPL11_06545</name>
</gene>
<dbReference type="Proteomes" id="UP000316688">
    <property type="component" value="Unassembled WGS sequence"/>
</dbReference>
<protein>
    <submittedName>
        <fullName evidence="2">DUF4214 domain-containing protein</fullName>
    </submittedName>
</protein>
<feature type="domain" description="DUF4214" evidence="1">
    <location>
        <begin position="46"/>
        <end position="105"/>
    </location>
</feature>
<name>A0A557RGP8_9GAMM</name>
<dbReference type="SUPFAM" id="SSF51120">
    <property type="entry name" value="beta-Roll"/>
    <property type="match status" value="1"/>
</dbReference>
<dbReference type="InterPro" id="IPR038255">
    <property type="entry name" value="PBS_linker_sf"/>
</dbReference>
<accession>A0A557RGP8</accession>
<dbReference type="AlphaFoldDB" id="A0A557RGP8"/>
<organism evidence="2 3">
    <name type="scientific">Spiribacter aquaticus</name>
    <dbReference type="NCBI Taxonomy" id="1935996"/>
    <lineage>
        <taxon>Bacteria</taxon>
        <taxon>Pseudomonadati</taxon>
        <taxon>Pseudomonadota</taxon>
        <taxon>Gammaproteobacteria</taxon>
        <taxon>Chromatiales</taxon>
        <taxon>Ectothiorhodospiraceae</taxon>
        <taxon>Spiribacter</taxon>
    </lineage>
</organism>
<dbReference type="InterPro" id="IPR025282">
    <property type="entry name" value="DUF4214"/>
</dbReference>
<evidence type="ECO:0000259" key="1">
    <source>
        <dbReference type="Pfam" id="PF13946"/>
    </source>
</evidence>
<sequence length="333" mass="36263">MAYEDYYEKVQEIYLAYYGRAADQEGLAYWSVLLDQEDGNLDNIIEAFANSEESQNRYGDLGNADKVTSIYQSLFDRDPDHTGLNFYVSQVEQGAMTDATIMLDILNGARGGDREGIDSFVTSAMAALDRTSLNQAASGYAEEFTAESALPETLALSDGFVYEVVSGTAQDDQFTHLGGDKIYVGFEGNDRFDVDPAASGRAIFVGGEGDDTYNLRDAAIVVVKDSGGGSDTINSYAGSAISSNYTVDNKAFVSEFYTATGEFYGNILIGDLRAPEDYIESLNLVGVFSESFSQNQAIEIYKQFDNWYGNRAAEDVGLSGLQEDIDTINALVN</sequence>
<comment type="caution">
    <text evidence="2">The sequence shown here is derived from an EMBL/GenBank/DDBJ whole genome shotgun (WGS) entry which is preliminary data.</text>
</comment>
<proteinExistence type="predicted"/>